<keyword evidence="1" id="KW-1133">Transmembrane helix</keyword>
<name>A0AAW5BXK1_9FIRM</name>
<dbReference type="AlphaFoldDB" id="A0AAW5BXK1"/>
<evidence type="ECO:0000313" key="3">
    <source>
        <dbReference type="EMBL" id="NSJ47379.1"/>
    </source>
</evidence>
<keyword evidence="1" id="KW-0472">Membrane</keyword>
<dbReference type="EMBL" id="JAAITT010000002">
    <property type="protein sequence ID" value="NSJ47379.1"/>
    <property type="molecule type" value="Genomic_DNA"/>
</dbReference>
<dbReference type="Proteomes" id="UP000669239">
    <property type="component" value="Unassembled WGS sequence"/>
</dbReference>
<proteinExistence type="predicted"/>
<protein>
    <submittedName>
        <fullName evidence="2">Uncharacterized protein</fullName>
    </submittedName>
</protein>
<evidence type="ECO:0000313" key="5">
    <source>
        <dbReference type="Proteomes" id="UP001299608"/>
    </source>
</evidence>
<evidence type="ECO:0000256" key="1">
    <source>
        <dbReference type="SAM" id="Phobius"/>
    </source>
</evidence>
<accession>A0AAW5BXK1</accession>
<sequence>MFDENFRQVGRVYSNLYMGMSLVYAFWRTVIVKRNWKQDKKFIIVSRHIAWRFFAFNDQIQNLKLYKVSTVAEKTYVTPRVKSACQVGHAPVHGGPPGSNQLNI</sequence>
<reference evidence="2" key="3">
    <citation type="submission" date="2022-01" db="EMBL/GenBank/DDBJ databases">
        <title>Collection of gut derived symbiotic bacterial strains cultured from healthy donors.</title>
        <authorList>
            <person name="Lin H."/>
            <person name="Kohout C."/>
            <person name="Waligurski E."/>
            <person name="Pamer E.G."/>
        </authorList>
    </citation>
    <scope>NUCLEOTIDE SEQUENCE</scope>
    <source>
        <strain evidence="2">DFI.6.55</strain>
    </source>
</reference>
<dbReference type="Proteomes" id="UP001299608">
    <property type="component" value="Unassembled WGS sequence"/>
</dbReference>
<comment type="caution">
    <text evidence="2">The sequence shown here is derived from an EMBL/GenBank/DDBJ whole genome shotgun (WGS) entry which is preliminary data.</text>
</comment>
<dbReference type="RefSeq" id="WP_173905929.1">
    <property type="nucleotide sequence ID" value="NZ_JAAITT010000002.1"/>
</dbReference>
<keyword evidence="1" id="KW-0812">Transmembrane</keyword>
<dbReference type="EMBL" id="JAKNGE010000032">
    <property type="protein sequence ID" value="MCG4748053.1"/>
    <property type="molecule type" value="Genomic_DNA"/>
</dbReference>
<organism evidence="2 5">
    <name type="scientific">Enterocloster aldenensis</name>
    <dbReference type="NCBI Taxonomy" id="358742"/>
    <lineage>
        <taxon>Bacteria</taxon>
        <taxon>Bacillati</taxon>
        <taxon>Bacillota</taxon>
        <taxon>Clostridia</taxon>
        <taxon>Lachnospirales</taxon>
        <taxon>Lachnospiraceae</taxon>
        <taxon>Enterocloster</taxon>
    </lineage>
</organism>
<keyword evidence="4" id="KW-1185">Reference proteome</keyword>
<gene>
    <name evidence="3" type="ORF">G5B36_01495</name>
    <name evidence="2" type="ORF">L0N08_21770</name>
</gene>
<reference evidence="3 4" key="1">
    <citation type="journal article" date="2020" name="Cell Host Microbe">
        <title>Functional and Genomic Variation between Human-Derived Isolates of Lachnospiraceae Reveals Inter- and Intra-Species Diversity.</title>
        <authorList>
            <person name="Sorbara M.T."/>
            <person name="Littmann E.R."/>
            <person name="Fontana E."/>
            <person name="Moody T.U."/>
            <person name="Kohout C.E."/>
            <person name="Gjonbalaj M."/>
            <person name="Eaton V."/>
            <person name="Seok R."/>
            <person name="Leiner I.M."/>
            <person name="Pamer E.G."/>
        </authorList>
    </citation>
    <scope>NUCLEOTIDE SEQUENCE [LARGE SCALE GENOMIC DNA]</scope>
    <source>
        <strain evidence="3 4">MSK.1.17</strain>
    </source>
</reference>
<evidence type="ECO:0000313" key="2">
    <source>
        <dbReference type="EMBL" id="MCG4748053.1"/>
    </source>
</evidence>
<reference evidence="3" key="2">
    <citation type="submission" date="2020-02" db="EMBL/GenBank/DDBJ databases">
        <authorList>
            <person name="Littmann E."/>
            <person name="Sorbara M."/>
        </authorList>
    </citation>
    <scope>NUCLEOTIDE SEQUENCE</scope>
    <source>
        <strain evidence="3">MSK.1.17</strain>
    </source>
</reference>
<evidence type="ECO:0000313" key="4">
    <source>
        <dbReference type="Proteomes" id="UP000669239"/>
    </source>
</evidence>
<feature type="transmembrane region" description="Helical" evidence="1">
    <location>
        <begin position="12"/>
        <end position="31"/>
    </location>
</feature>